<reference evidence="6" key="1">
    <citation type="submission" date="2018-07" db="EMBL/GenBank/DDBJ databases">
        <authorList>
            <consortium name="Genoscope - CEA"/>
            <person name="William W."/>
        </authorList>
    </citation>
    <scope>NUCLEOTIDE SEQUENCE</scope>
    <source>
        <strain evidence="6">IK1</strain>
    </source>
</reference>
<protein>
    <recommendedName>
        <fullName evidence="3">Probable endolytic peptidoglycan transglycosylase RlpA</fullName>
        <ecNumber evidence="3">4.2.2.-</ecNumber>
    </recommendedName>
</protein>
<dbReference type="InterPro" id="IPR012997">
    <property type="entry name" value="RplA"/>
</dbReference>
<dbReference type="InterPro" id="IPR036779">
    <property type="entry name" value="LysM_dom_sf"/>
</dbReference>
<accession>A0A653A450</accession>
<dbReference type="PROSITE" id="PS51782">
    <property type="entry name" value="LYSM"/>
    <property type="match status" value="1"/>
</dbReference>
<dbReference type="PANTHER" id="PTHR34183">
    <property type="entry name" value="ENDOLYTIC PEPTIDOGLYCAN TRANSGLYCOSYLASE RLPA"/>
    <property type="match status" value="1"/>
</dbReference>
<organism evidence="6">
    <name type="scientific">Uncultured Desulfatiglans sp</name>
    <dbReference type="NCBI Taxonomy" id="1748965"/>
    <lineage>
        <taxon>Bacteria</taxon>
        <taxon>Pseudomonadati</taxon>
        <taxon>Thermodesulfobacteriota</taxon>
        <taxon>Desulfobacteria</taxon>
        <taxon>Desulfatiglandales</taxon>
        <taxon>Desulfatiglandaceae</taxon>
        <taxon>Desulfatiglans</taxon>
        <taxon>environmental samples</taxon>
    </lineage>
</organism>
<dbReference type="InterPro" id="IPR009009">
    <property type="entry name" value="RlpA-like_DPBB"/>
</dbReference>
<dbReference type="EMBL" id="UPXX01000013">
    <property type="protein sequence ID" value="VBB42432.1"/>
    <property type="molecule type" value="Genomic_DNA"/>
</dbReference>
<evidence type="ECO:0000256" key="2">
    <source>
        <dbReference type="ARBA" id="ARBA00023316"/>
    </source>
</evidence>
<dbReference type="Pfam" id="PF03330">
    <property type="entry name" value="DPBB_1"/>
    <property type="match status" value="1"/>
</dbReference>
<dbReference type="CDD" id="cd22268">
    <property type="entry name" value="DPBB_RlpA-like"/>
    <property type="match status" value="1"/>
</dbReference>
<dbReference type="CDD" id="cd00118">
    <property type="entry name" value="LysM"/>
    <property type="match status" value="2"/>
</dbReference>
<keyword evidence="2 3" id="KW-0961">Cell wall biogenesis/degradation</keyword>
<name>A0A653A450_UNCDX</name>
<dbReference type="SMART" id="SM00257">
    <property type="entry name" value="LysM"/>
    <property type="match status" value="2"/>
</dbReference>
<dbReference type="GO" id="GO:0008932">
    <property type="term" value="F:lytic endotransglycosylase activity"/>
    <property type="evidence" value="ECO:0007669"/>
    <property type="project" value="UniProtKB-UniRule"/>
</dbReference>
<comment type="similarity">
    <text evidence="3 4">Belongs to the RlpA family.</text>
</comment>
<dbReference type="Gene3D" id="3.10.350.10">
    <property type="entry name" value="LysM domain"/>
    <property type="match status" value="1"/>
</dbReference>
<feature type="domain" description="LysM" evidence="5">
    <location>
        <begin position="201"/>
        <end position="246"/>
    </location>
</feature>
<dbReference type="GO" id="GO:0071555">
    <property type="term" value="P:cell wall organization"/>
    <property type="evidence" value="ECO:0007669"/>
    <property type="project" value="UniProtKB-KW"/>
</dbReference>
<dbReference type="InterPro" id="IPR034718">
    <property type="entry name" value="RlpA"/>
</dbReference>
<sequence>MNYHIQQGDTIAKVTKILSTSWQKLKKLNPDAIGRSSKNGNWFLKQGAVVRGEEKFEQVLQEIQGHPIGSPTEQAIQQQSVSLVSKPSASRPLETFSQFFIEQIGLPLSPKPVWAQETPESALSDRATVEPARSVLIEDAEKGRPAKIPIKLNNTLDRHTPAAHERASGEAKTIRANDLADSITEADNTPGLDQLKDLEWVTYTVKQGDTLWDLAVRRFHVNLEDLVHDNDVADPRKLEIGTVLKIRKPSYPESQEVVASWYGDAYHGRPMANGDSFDMHAPTIAHRELPFGTRVELANPENGKTVQAVVTDRGPFIEGRDIDLSYGLAKKLEMVEKGVGPLVMRIIR</sequence>
<dbReference type="Pfam" id="PF01476">
    <property type="entry name" value="LysM"/>
    <property type="match status" value="2"/>
</dbReference>
<evidence type="ECO:0000256" key="1">
    <source>
        <dbReference type="ARBA" id="ARBA00023239"/>
    </source>
</evidence>
<evidence type="ECO:0000259" key="5">
    <source>
        <dbReference type="PROSITE" id="PS51782"/>
    </source>
</evidence>
<dbReference type="PANTHER" id="PTHR34183:SF1">
    <property type="entry name" value="ENDOLYTIC PEPTIDOGLYCAN TRANSGLYCOSYLASE RLPA"/>
    <property type="match status" value="1"/>
</dbReference>
<dbReference type="HAMAP" id="MF_02071">
    <property type="entry name" value="RlpA"/>
    <property type="match status" value="1"/>
</dbReference>
<comment type="function">
    <text evidence="3">Lytic transglycosylase with a strong preference for naked glycan strands that lack stem peptides.</text>
</comment>
<evidence type="ECO:0000256" key="3">
    <source>
        <dbReference type="HAMAP-Rule" id="MF_02071"/>
    </source>
</evidence>
<keyword evidence="1 3" id="KW-0456">Lyase</keyword>
<gene>
    <name evidence="3" type="primary">rlpA</name>
    <name evidence="6" type="ORF">TRIP_B200572</name>
</gene>
<dbReference type="SUPFAM" id="SSF50685">
    <property type="entry name" value="Barwin-like endoglucanases"/>
    <property type="match status" value="1"/>
</dbReference>
<dbReference type="AlphaFoldDB" id="A0A653A450"/>
<dbReference type="GO" id="GO:0000270">
    <property type="term" value="P:peptidoglycan metabolic process"/>
    <property type="evidence" value="ECO:0007669"/>
    <property type="project" value="UniProtKB-UniRule"/>
</dbReference>
<dbReference type="NCBIfam" id="TIGR00413">
    <property type="entry name" value="rlpA"/>
    <property type="match status" value="1"/>
</dbReference>
<dbReference type="Gene3D" id="2.40.40.10">
    <property type="entry name" value="RlpA-like domain"/>
    <property type="match status" value="1"/>
</dbReference>
<evidence type="ECO:0000256" key="4">
    <source>
        <dbReference type="RuleBase" id="RU003495"/>
    </source>
</evidence>
<dbReference type="InterPro" id="IPR036908">
    <property type="entry name" value="RlpA-like_sf"/>
</dbReference>
<dbReference type="InterPro" id="IPR018392">
    <property type="entry name" value="LysM"/>
</dbReference>
<proteinExistence type="inferred from homology"/>
<dbReference type="EC" id="4.2.2.-" evidence="3"/>
<dbReference type="SUPFAM" id="SSF54106">
    <property type="entry name" value="LysM domain"/>
    <property type="match status" value="1"/>
</dbReference>
<evidence type="ECO:0000313" key="6">
    <source>
        <dbReference type="EMBL" id="VBB42432.1"/>
    </source>
</evidence>